<dbReference type="AlphaFoldDB" id="A0AAV1YTC5"/>
<evidence type="ECO:0000256" key="2">
    <source>
        <dbReference type="SAM" id="MobiDB-lite"/>
    </source>
</evidence>
<evidence type="ECO:0000259" key="4">
    <source>
        <dbReference type="PROSITE" id="PS51031"/>
    </source>
</evidence>
<evidence type="ECO:0000313" key="5">
    <source>
        <dbReference type="EMBL" id="CAL1262190.1"/>
    </source>
</evidence>
<comment type="caution">
    <text evidence="5">The sequence shown here is derived from an EMBL/GenBank/DDBJ whole genome shotgun (WGS) entry which is preliminary data.</text>
</comment>
<dbReference type="EMBL" id="CAXIEN010000004">
    <property type="protein sequence ID" value="CAL1262190.1"/>
    <property type="molecule type" value="Genomic_DNA"/>
</dbReference>
<keyword evidence="6" id="KW-1185">Reference proteome</keyword>
<organism evidence="5 6">
    <name type="scientific">Larinioides sclopetarius</name>
    <dbReference type="NCBI Taxonomy" id="280406"/>
    <lineage>
        <taxon>Eukaryota</taxon>
        <taxon>Metazoa</taxon>
        <taxon>Ecdysozoa</taxon>
        <taxon>Arthropoda</taxon>
        <taxon>Chelicerata</taxon>
        <taxon>Arachnida</taxon>
        <taxon>Araneae</taxon>
        <taxon>Araneomorphae</taxon>
        <taxon>Entelegynae</taxon>
        <taxon>Araneoidea</taxon>
        <taxon>Araneidae</taxon>
        <taxon>Larinioides</taxon>
    </lineage>
</organism>
<evidence type="ECO:0000256" key="1">
    <source>
        <dbReference type="PROSITE-ProRule" id="PRU00371"/>
    </source>
</evidence>
<dbReference type="Pfam" id="PF10545">
    <property type="entry name" value="MADF_DNA_bdg"/>
    <property type="match status" value="1"/>
</dbReference>
<dbReference type="InterPro" id="IPR006578">
    <property type="entry name" value="MADF-dom"/>
</dbReference>
<reference evidence="5 6" key="1">
    <citation type="submission" date="2024-04" db="EMBL/GenBank/DDBJ databases">
        <authorList>
            <person name="Rising A."/>
            <person name="Reimegard J."/>
            <person name="Sonavane S."/>
            <person name="Akerstrom W."/>
            <person name="Nylinder S."/>
            <person name="Hedman E."/>
            <person name="Kallberg Y."/>
        </authorList>
    </citation>
    <scope>NUCLEOTIDE SEQUENCE [LARGE SCALE GENOMIC DNA]</scope>
</reference>
<gene>
    <name evidence="5" type="ORF">LARSCL_LOCUS845</name>
</gene>
<dbReference type="PROSITE" id="PS51031">
    <property type="entry name" value="BESS"/>
    <property type="match status" value="1"/>
</dbReference>
<evidence type="ECO:0000313" key="6">
    <source>
        <dbReference type="Proteomes" id="UP001497382"/>
    </source>
</evidence>
<dbReference type="Pfam" id="PF02944">
    <property type="entry name" value="BESS"/>
    <property type="match status" value="1"/>
</dbReference>
<dbReference type="InterPro" id="IPR004210">
    <property type="entry name" value="BESS_motif"/>
</dbReference>
<dbReference type="Proteomes" id="UP001497382">
    <property type="component" value="Unassembled WGS sequence"/>
</dbReference>
<comment type="subcellular location">
    <subcellularLocation>
        <location evidence="1">Nucleus</location>
    </subcellularLocation>
</comment>
<feature type="region of interest" description="Disordered" evidence="2">
    <location>
        <begin position="152"/>
        <end position="172"/>
    </location>
</feature>
<feature type="domain" description="MADF" evidence="3">
    <location>
        <begin position="6"/>
        <end position="98"/>
    </location>
</feature>
<feature type="domain" description="BESS" evidence="4">
    <location>
        <begin position="196"/>
        <end position="235"/>
    </location>
</feature>
<dbReference type="PROSITE" id="PS51029">
    <property type="entry name" value="MADF"/>
    <property type="match status" value="1"/>
</dbReference>
<dbReference type="InterPro" id="IPR039353">
    <property type="entry name" value="TF_Adf1"/>
</dbReference>
<dbReference type="PANTHER" id="PTHR12243">
    <property type="entry name" value="MADF DOMAIN TRANSCRIPTION FACTOR"/>
    <property type="match status" value="1"/>
</dbReference>
<protein>
    <recommendedName>
        <fullName evidence="7">Transcription factor Adf-1</fullName>
    </recommendedName>
</protein>
<proteinExistence type="predicted"/>
<dbReference type="PANTHER" id="PTHR12243:SF67">
    <property type="entry name" value="COREPRESSOR OF PANGOLIN, ISOFORM A-RELATED"/>
    <property type="match status" value="1"/>
</dbReference>
<dbReference type="GO" id="GO:0003677">
    <property type="term" value="F:DNA binding"/>
    <property type="evidence" value="ECO:0007669"/>
    <property type="project" value="InterPro"/>
</dbReference>
<dbReference type="SMART" id="SM00595">
    <property type="entry name" value="MADF"/>
    <property type="match status" value="1"/>
</dbReference>
<dbReference type="GO" id="GO:0005634">
    <property type="term" value="C:nucleus"/>
    <property type="evidence" value="ECO:0007669"/>
    <property type="project" value="UniProtKB-SubCell"/>
</dbReference>
<sequence>MINSETLIALVHANPELWDVGNVNYPNKSRRLKAWVSIAEKLGVTVEAAKSRWTNLRDLFRRELKKTLRMVKETGDPNAHEPRWRHFKSMLYLKDQMAKYESANCLQYDESLYPQTILEDESDVKIEEDSFVEDSNSNPSYQERIILPTAPKKRTKDGSEDHNQISSKRHHWDDRPTDVMGYGNYEDYTCRSLNEMDEDYHFLMSILPSFRRVRQDRKTSFKMKVLQLIMDEENVESAERN</sequence>
<evidence type="ECO:0008006" key="7">
    <source>
        <dbReference type="Google" id="ProtNLM"/>
    </source>
</evidence>
<keyword evidence="1" id="KW-0539">Nucleus</keyword>
<accession>A0AAV1YTC5</accession>
<name>A0AAV1YTC5_9ARAC</name>
<evidence type="ECO:0000259" key="3">
    <source>
        <dbReference type="PROSITE" id="PS51029"/>
    </source>
</evidence>